<evidence type="ECO:0008006" key="3">
    <source>
        <dbReference type="Google" id="ProtNLM"/>
    </source>
</evidence>
<dbReference type="EMBL" id="JAIQCV010000009">
    <property type="protein sequence ID" value="KAH1066440.1"/>
    <property type="molecule type" value="Genomic_DNA"/>
</dbReference>
<comment type="caution">
    <text evidence="1">The sequence shown here is derived from an EMBL/GenBank/DDBJ whole genome shotgun (WGS) entry which is preliminary data.</text>
</comment>
<evidence type="ECO:0000313" key="2">
    <source>
        <dbReference type="Proteomes" id="UP000828251"/>
    </source>
</evidence>
<organism evidence="1 2">
    <name type="scientific">Gossypium stocksii</name>
    <dbReference type="NCBI Taxonomy" id="47602"/>
    <lineage>
        <taxon>Eukaryota</taxon>
        <taxon>Viridiplantae</taxon>
        <taxon>Streptophyta</taxon>
        <taxon>Embryophyta</taxon>
        <taxon>Tracheophyta</taxon>
        <taxon>Spermatophyta</taxon>
        <taxon>Magnoliopsida</taxon>
        <taxon>eudicotyledons</taxon>
        <taxon>Gunneridae</taxon>
        <taxon>Pentapetalae</taxon>
        <taxon>rosids</taxon>
        <taxon>malvids</taxon>
        <taxon>Malvales</taxon>
        <taxon>Malvaceae</taxon>
        <taxon>Malvoideae</taxon>
        <taxon>Gossypium</taxon>
    </lineage>
</organism>
<reference evidence="1 2" key="1">
    <citation type="journal article" date="2021" name="Plant Biotechnol. J.">
        <title>Multi-omics assisted identification of the key and species-specific regulatory components of drought-tolerant mechanisms in Gossypium stocksii.</title>
        <authorList>
            <person name="Yu D."/>
            <person name="Ke L."/>
            <person name="Zhang D."/>
            <person name="Wu Y."/>
            <person name="Sun Y."/>
            <person name="Mei J."/>
            <person name="Sun J."/>
            <person name="Sun Y."/>
        </authorList>
    </citation>
    <scope>NUCLEOTIDE SEQUENCE [LARGE SCALE GENOMIC DNA]</scope>
    <source>
        <strain evidence="2">cv. E1</strain>
        <tissue evidence="1">Leaf</tissue>
    </source>
</reference>
<dbReference type="AlphaFoldDB" id="A0A9D3V1V9"/>
<keyword evidence="2" id="KW-1185">Reference proteome</keyword>
<accession>A0A9D3V1V9</accession>
<dbReference type="OrthoDB" id="1750422at2759"/>
<proteinExistence type="predicted"/>
<evidence type="ECO:0000313" key="1">
    <source>
        <dbReference type="EMBL" id="KAH1066440.1"/>
    </source>
</evidence>
<gene>
    <name evidence="1" type="ORF">J1N35_031427</name>
</gene>
<dbReference type="Proteomes" id="UP000828251">
    <property type="component" value="Unassembled WGS sequence"/>
</dbReference>
<protein>
    <recommendedName>
        <fullName evidence="3">RNase H type-1 domain-containing protein</fullName>
    </recommendedName>
</protein>
<sequence>MVGFGLIILESDNLAAVNVLGKNAMAAPTSALGEAIHGMLSREWVLKVGHIYQEENQATDFIARIATLHNWGFVMIQNSSMEMLQVLREHRDHPTITTTVPIRGESSRRHKGLRLLKILEIFDLFLEIFK</sequence>
<name>A0A9D3V1V9_9ROSI</name>